<evidence type="ECO:0000256" key="1">
    <source>
        <dbReference type="SAM" id="Phobius"/>
    </source>
</evidence>
<keyword evidence="1" id="KW-0472">Membrane</keyword>
<feature type="transmembrane region" description="Helical" evidence="1">
    <location>
        <begin position="96"/>
        <end position="117"/>
    </location>
</feature>
<accession>A0A368GAX6</accession>
<keyword evidence="1" id="KW-0812">Transmembrane</keyword>
<reference evidence="2 3" key="1">
    <citation type="submission" date="2014-10" db="EMBL/GenBank/DDBJ databases">
        <title>Draft genome of the hookworm Ancylostoma caninum.</title>
        <authorList>
            <person name="Mitreva M."/>
        </authorList>
    </citation>
    <scope>NUCLEOTIDE SEQUENCE [LARGE SCALE GENOMIC DNA]</scope>
    <source>
        <strain evidence="2 3">Baltimore</strain>
    </source>
</reference>
<evidence type="ECO:0000313" key="2">
    <source>
        <dbReference type="EMBL" id="RCN41522.1"/>
    </source>
</evidence>
<dbReference type="OrthoDB" id="5856751at2759"/>
<feature type="transmembrane region" description="Helical" evidence="1">
    <location>
        <begin position="62"/>
        <end position="84"/>
    </location>
</feature>
<evidence type="ECO:0000313" key="3">
    <source>
        <dbReference type="Proteomes" id="UP000252519"/>
    </source>
</evidence>
<feature type="transmembrane region" description="Helical" evidence="1">
    <location>
        <begin position="138"/>
        <end position="165"/>
    </location>
</feature>
<organism evidence="2 3">
    <name type="scientific">Ancylostoma caninum</name>
    <name type="common">Dog hookworm</name>
    <dbReference type="NCBI Taxonomy" id="29170"/>
    <lineage>
        <taxon>Eukaryota</taxon>
        <taxon>Metazoa</taxon>
        <taxon>Ecdysozoa</taxon>
        <taxon>Nematoda</taxon>
        <taxon>Chromadorea</taxon>
        <taxon>Rhabditida</taxon>
        <taxon>Rhabditina</taxon>
        <taxon>Rhabditomorpha</taxon>
        <taxon>Strongyloidea</taxon>
        <taxon>Ancylostomatidae</taxon>
        <taxon>Ancylostomatinae</taxon>
        <taxon>Ancylostoma</taxon>
    </lineage>
</organism>
<proteinExistence type="predicted"/>
<comment type="caution">
    <text evidence="2">The sequence shown here is derived from an EMBL/GenBank/DDBJ whole genome shotgun (WGS) entry which is preliminary data.</text>
</comment>
<sequence>LQIVTVYGNTSLFFSFIDFHPILQKAIIFLVTTSECTEEFLIIAFNIHRVLIFLRPHWIKKFYICFTPLAACYATCYGVLMIIATEKQLLETLMEILLVPVIIAVSVVCYVLITRYFRSVSGYTEKVKQMQARLSKSICLQGVIHCVLAVAIALLVPFSLLVTAITDDEGVMFTFALFYSLFMQIMFRWYTTVMGALMLWSVRGFFQQQKVACIEKKEPLNQPCS</sequence>
<feature type="non-terminal residue" evidence="2">
    <location>
        <position position="1"/>
    </location>
</feature>
<evidence type="ECO:0008006" key="4">
    <source>
        <dbReference type="Google" id="ProtNLM"/>
    </source>
</evidence>
<dbReference type="Proteomes" id="UP000252519">
    <property type="component" value="Unassembled WGS sequence"/>
</dbReference>
<protein>
    <recommendedName>
        <fullName evidence="4">G-protein coupled receptors family 1 profile domain-containing protein</fullName>
    </recommendedName>
</protein>
<feature type="transmembrane region" description="Helical" evidence="1">
    <location>
        <begin position="177"/>
        <end position="200"/>
    </location>
</feature>
<keyword evidence="1" id="KW-1133">Transmembrane helix</keyword>
<dbReference type="AlphaFoldDB" id="A0A368GAX6"/>
<name>A0A368GAX6_ANCCA</name>
<dbReference type="EMBL" id="JOJR01000233">
    <property type="protein sequence ID" value="RCN41522.1"/>
    <property type="molecule type" value="Genomic_DNA"/>
</dbReference>
<keyword evidence="3" id="KW-1185">Reference proteome</keyword>
<gene>
    <name evidence="2" type="ORF">ANCCAN_12510</name>
</gene>